<dbReference type="InterPro" id="IPR052571">
    <property type="entry name" value="Mt_RNA_Methyltransferase"/>
</dbReference>
<organism evidence="9 10">
    <name type="scientific">Metschnikowia aff. pulcherrima</name>
    <dbReference type="NCBI Taxonomy" id="2163413"/>
    <lineage>
        <taxon>Eukaryota</taxon>
        <taxon>Fungi</taxon>
        <taxon>Dikarya</taxon>
        <taxon>Ascomycota</taxon>
        <taxon>Saccharomycotina</taxon>
        <taxon>Pichiomycetes</taxon>
        <taxon>Metschnikowiaceae</taxon>
        <taxon>Metschnikowia</taxon>
    </lineage>
</organism>
<evidence type="ECO:0000256" key="5">
    <source>
        <dbReference type="ARBA" id="ARBA00023014"/>
    </source>
</evidence>
<keyword evidence="2" id="KW-0479">Metal-binding</keyword>
<feature type="compositionally biased region" description="Low complexity" evidence="8">
    <location>
        <begin position="41"/>
        <end position="53"/>
    </location>
</feature>
<evidence type="ECO:0000256" key="7">
    <source>
        <dbReference type="ARBA" id="ARBA00045681"/>
    </source>
</evidence>
<evidence type="ECO:0000256" key="4">
    <source>
        <dbReference type="ARBA" id="ARBA00023004"/>
    </source>
</evidence>
<evidence type="ECO:0000256" key="1">
    <source>
        <dbReference type="ARBA" id="ARBA00004173"/>
    </source>
</evidence>
<dbReference type="STRING" id="2163413.A0A4P6XJT9"/>
<keyword evidence="4" id="KW-0408">Iron</keyword>
<comment type="function">
    <text evidence="7">Mitochondrial ribosome (mitoribosome) assembly factor. Binds at the interface of the head and body domains of the mitochondrial small ribosomal subunit (mt-SSU), occluding the mRNA channel and preventing compaction of the head domain towards the body. Probable inactive methyltransferase: retains the characteristic folding and ability to bind S-adenosyl-L-methionine, but it probably lost its methyltransferase activity.</text>
</comment>
<accession>A0A4P6XJT9</accession>
<dbReference type="AlphaFoldDB" id="A0A4P6XJT9"/>
<dbReference type="PANTHER" id="PTHR13184">
    <property type="entry name" value="37S RIBOSOMAL PROTEIN S22"/>
    <property type="match status" value="1"/>
</dbReference>
<evidence type="ECO:0000313" key="10">
    <source>
        <dbReference type="Proteomes" id="UP000292447"/>
    </source>
</evidence>
<gene>
    <name evidence="9" type="primary">MPUL0A07940</name>
    <name evidence="9" type="ORF">METSCH_A07940</name>
</gene>
<dbReference type="InterPro" id="IPR029063">
    <property type="entry name" value="SAM-dependent_MTases_sf"/>
</dbReference>
<dbReference type="PIRSF" id="PIRSF007797">
    <property type="entry name" value="RSM22"/>
    <property type="match status" value="1"/>
</dbReference>
<dbReference type="Gene3D" id="3.40.50.150">
    <property type="entry name" value="Vaccinia Virus protein VP39"/>
    <property type="match status" value="1"/>
</dbReference>
<evidence type="ECO:0000256" key="8">
    <source>
        <dbReference type="SAM" id="MobiDB-lite"/>
    </source>
</evidence>
<evidence type="ECO:0000256" key="2">
    <source>
        <dbReference type="ARBA" id="ARBA00022723"/>
    </source>
</evidence>
<dbReference type="GO" id="GO:0005763">
    <property type="term" value="C:mitochondrial small ribosomal subunit"/>
    <property type="evidence" value="ECO:0007669"/>
    <property type="project" value="TreeGrafter"/>
</dbReference>
<protein>
    <submittedName>
        <fullName evidence="9">Small ribosomal subunit Rsm22</fullName>
    </submittedName>
</protein>
<dbReference type="GO" id="GO:0051536">
    <property type="term" value="F:iron-sulfur cluster binding"/>
    <property type="evidence" value="ECO:0007669"/>
    <property type="project" value="UniProtKB-KW"/>
</dbReference>
<reference evidence="10" key="1">
    <citation type="submission" date="2019-03" db="EMBL/GenBank/DDBJ databases">
        <title>Snf2 controls pulcherriminic acid biosynthesis and connects pigmentation and antifungal activity of the yeast Metschnikowia pulcherrima.</title>
        <authorList>
            <person name="Gore-Lloyd D."/>
            <person name="Sumann I."/>
            <person name="Brachmann A.O."/>
            <person name="Schneeberger K."/>
            <person name="Ortiz-Merino R.A."/>
            <person name="Moreno-Beltran M."/>
            <person name="Schlaefli M."/>
            <person name="Kirner P."/>
            <person name="Santos Kron A."/>
            <person name="Wolfe K.H."/>
            <person name="Piel J."/>
            <person name="Ahrens C.H."/>
            <person name="Henk D."/>
            <person name="Freimoser F.M."/>
        </authorList>
    </citation>
    <scope>NUCLEOTIDE SEQUENCE [LARGE SCALE GENOMIC DNA]</scope>
    <source>
        <strain evidence="10">APC 1.2</strain>
    </source>
</reference>
<evidence type="ECO:0000256" key="6">
    <source>
        <dbReference type="ARBA" id="ARBA00023128"/>
    </source>
</evidence>
<keyword evidence="5" id="KW-0411">Iron-sulfur</keyword>
<sequence>MSLSARFLLSRRISCVLRKIRLGSFSAHVTPARHLSSLDEGNTSTSNNPTGTNLPFDRNRDAEKFGKLVRDEHYAQKSDLFDGQHMKKTALLAEKPLYEASPSPFRNEDGTFLQGDNSEEARLDSRTLAARADSLVIKLPAEIAKVINKNILLAVQPGKLRERAAQIYQALEKEQIQKAPELLLDADAHIAALFLQNYSHAYRALSELKKRVGPAFSPDSVLDVGYGPGTGMIALNELMGAGFSPKTKEVYVVGRSNRAMKKRAKILLSRQLCEIPPQALEKDVGISGLRAEIEETKNEAEYKEEPTESESFKTDIEEDYVGPVDASQILIRTKLRDALPSTKQYSLIIVNQALLSREYSFPKDVDVNLHMILRLLKPDGHLVIIERGNALGFEIVARARQVMLRPESYSGDRGRIPRPYIRGSTVKPQKLRKEDQIITEDHIKHERALLEKMQKEEEEELDDDERDLGGAGLNQVDDSYAGTMTAHVYGTEDVEGLEAEINSRFGEVSEDEMKFEFEENGEFDVMPVENGSRNTQTPISDDVNYHLSVVAPCSHHGKCPLQLGDPKFYKISGHQHRLQFCSFNQVVERPKYTMELKRGKRLATSWNKSAEDGFGLDKLAKSTRKQLEGSGRPGGNNSESGNFSYLIMHRAKNDKEAISEIKDARDHSHEDSEAMPRILETPEKVKKNVRLKVCAPLGNIEYWQIPRSTGKQAYHDARKARQGDLWALGKKSAVVKAQLLEANMEKLKRMSNMQRKFVMKEKRKQQLKKLVSRLASDFDDPLDELDQLATDLEQLKKYRLKGKKAGYDVDLRKYDGK</sequence>
<dbReference type="InterPro" id="IPR016522">
    <property type="entry name" value="RSM22_mit_bud"/>
</dbReference>
<dbReference type="PANTHER" id="PTHR13184:SF5">
    <property type="entry name" value="METHYLTRANSFERASE-LIKE PROTEIN 17, MITOCHONDRIAL"/>
    <property type="match status" value="1"/>
</dbReference>
<dbReference type="GO" id="GO:0003735">
    <property type="term" value="F:structural constituent of ribosome"/>
    <property type="evidence" value="ECO:0007669"/>
    <property type="project" value="TreeGrafter"/>
</dbReference>
<keyword evidence="6" id="KW-0496">Mitochondrion</keyword>
<feature type="region of interest" description="Disordered" evidence="8">
    <location>
        <begin position="36"/>
        <end position="58"/>
    </location>
</feature>
<dbReference type="GO" id="GO:0008168">
    <property type="term" value="F:methyltransferase activity"/>
    <property type="evidence" value="ECO:0007669"/>
    <property type="project" value="InterPro"/>
</dbReference>
<dbReference type="Proteomes" id="UP000292447">
    <property type="component" value="Chromosome I"/>
</dbReference>
<proteinExistence type="predicted"/>
<name>A0A4P6XJT9_9ASCO</name>
<keyword evidence="3" id="KW-0809">Transit peptide</keyword>
<dbReference type="SUPFAM" id="SSF53335">
    <property type="entry name" value="S-adenosyl-L-methionine-dependent methyltransferases"/>
    <property type="match status" value="1"/>
</dbReference>
<dbReference type="EMBL" id="CP034456">
    <property type="protein sequence ID" value="QBM86158.1"/>
    <property type="molecule type" value="Genomic_DNA"/>
</dbReference>
<keyword evidence="10" id="KW-1185">Reference proteome</keyword>
<dbReference type="GO" id="GO:0006412">
    <property type="term" value="P:translation"/>
    <property type="evidence" value="ECO:0007669"/>
    <property type="project" value="InterPro"/>
</dbReference>
<evidence type="ECO:0000256" key="3">
    <source>
        <dbReference type="ARBA" id="ARBA00022946"/>
    </source>
</evidence>
<comment type="subcellular location">
    <subcellularLocation>
        <location evidence="1">Mitochondrion</location>
    </subcellularLocation>
</comment>
<dbReference type="Pfam" id="PF09243">
    <property type="entry name" value="Rsm22"/>
    <property type="match status" value="2"/>
</dbReference>
<dbReference type="InterPro" id="IPR015324">
    <property type="entry name" value="Ribosomal_Rsm22-like"/>
</dbReference>
<evidence type="ECO:0000313" key="9">
    <source>
        <dbReference type="EMBL" id="QBM86158.1"/>
    </source>
</evidence>
<dbReference type="GO" id="GO:0046872">
    <property type="term" value="F:metal ion binding"/>
    <property type="evidence" value="ECO:0007669"/>
    <property type="project" value="UniProtKB-KW"/>
</dbReference>